<organism evidence="2 3">
    <name type="scientific">Thermanaerosceptrum fracticalcis</name>
    <dbReference type="NCBI Taxonomy" id="1712410"/>
    <lineage>
        <taxon>Bacteria</taxon>
        <taxon>Bacillati</taxon>
        <taxon>Bacillota</taxon>
        <taxon>Clostridia</taxon>
        <taxon>Eubacteriales</taxon>
        <taxon>Peptococcaceae</taxon>
        <taxon>Thermanaerosceptrum</taxon>
    </lineage>
</organism>
<dbReference type="CDD" id="cd10141">
    <property type="entry name" value="CopZ-like_Fer2_BFD-like"/>
    <property type="match status" value="1"/>
</dbReference>
<dbReference type="OrthoDB" id="95698at2"/>
<protein>
    <submittedName>
        <fullName evidence="2">(2Fe-2S)-binding protein</fullName>
    </submittedName>
</protein>
<gene>
    <name evidence="2" type="ORF">BR63_07335</name>
</gene>
<feature type="domain" description="CopZ zinc binding" evidence="1">
    <location>
        <begin position="14"/>
        <end position="73"/>
    </location>
</feature>
<accession>A0A7G6E236</accession>
<proteinExistence type="predicted"/>
<sequence>MCDCCCEKENNFARCPVCQTMGQLVKSITVKNLVAEDLVPQIKENDYYLCANPKCDIVYFDTNGNVYTQQEVKMPVWFKEGASPKYACYCNKVTVEEVINAVINKGAKDLKAVTEITGAMKHGKCLTNNPSGQCCHKEMQRIIDNALQS</sequence>
<evidence type="ECO:0000313" key="3">
    <source>
        <dbReference type="Proteomes" id="UP000515847"/>
    </source>
</evidence>
<evidence type="ECO:0000259" key="1">
    <source>
        <dbReference type="Pfam" id="PF18423"/>
    </source>
</evidence>
<dbReference type="RefSeq" id="WP_034425768.1">
    <property type="nucleotide sequence ID" value="NZ_CP045798.1"/>
</dbReference>
<evidence type="ECO:0000313" key="2">
    <source>
        <dbReference type="EMBL" id="QNB46140.1"/>
    </source>
</evidence>
<dbReference type="Pfam" id="PF18423">
    <property type="entry name" value="zf_CopZ"/>
    <property type="match status" value="1"/>
</dbReference>
<name>A0A7G6E236_THEFR</name>
<dbReference type="InterPro" id="IPR041854">
    <property type="entry name" value="BFD-like_2Fe2S-bd_dom_sf"/>
</dbReference>
<dbReference type="InterPro" id="IPR040890">
    <property type="entry name" value="Znf_CopZ"/>
</dbReference>
<dbReference type="EMBL" id="CP045798">
    <property type="protein sequence ID" value="QNB46140.1"/>
    <property type="molecule type" value="Genomic_DNA"/>
</dbReference>
<dbReference type="Proteomes" id="UP000515847">
    <property type="component" value="Chromosome"/>
</dbReference>
<dbReference type="Gene3D" id="1.10.10.1100">
    <property type="entry name" value="BFD-like [2Fe-2S]-binding domain"/>
    <property type="match status" value="1"/>
</dbReference>
<keyword evidence="3" id="KW-1185">Reference proteome</keyword>
<reference evidence="2 3" key="1">
    <citation type="journal article" date="2019" name="Front. Microbiol.">
        <title>Thermoanaerosceptrum fracticalcis gen. nov. sp. nov., a Novel Fumarate-Fermenting Microorganism From a Deep Fractured Carbonate Aquifer of the US Great Basin.</title>
        <authorList>
            <person name="Hamilton-Brehm S.D."/>
            <person name="Stewart L.E."/>
            <person name="Zavarin M."/>
            <person name="Caldwell M."/>
            <person name="Lawson P.A."/>
            <person name="Onstott T.C."/>
            <person name="Grzymski J."/>
            <person name="Neveux I."/>
            <person name="Lollar B.S."/>
            <person name="Russell C.E."/>
            <person name="Moser D.P."/>
        </authorList>
    </citation>
    <scope>NUCLEOTIDE SEQUENCE [LARGE SCALE GENOMIC DNA]</scope>
    <source>
        <strain evidence="2 3">DRI-13</strain>
    </source>
</reference>
<dbReference type="KEGG" id="tfr:BR63_07335"/>
<dbReference type="Gene3D" id="2.20.25.270">
    <property type="match status" value="1"/>
</dbReference>
<dbReference type="AlphaFoldDB" id="A0A7G6E236"/>